<evidence type="ECO:0000313" key="2">
    <source>
        <dbReference type="EMBL" id="VFK60400.1"/>
    </source>
</evidence>
<organism evidence="2">
    <name type="scientific">Candidatus Kentrum sp. UNK</name>
    <dbReference type="NCBI Taxonomy" id="2126344"/>
    <lineage>
        <taxon>Bacteria</taxon>
        <taxon>Pseudomonadati</taxon>
        <taxon>Pseudomonadota</taxon>
        <taxon>Gammaproteobacteria</taxon>
        <taxon>Candidatus Kentrum</taxon>
    </lineage>
</organism>
<proteinExistence type="predicted"/>
<feature type="chain" id="PRO_5036113601" evidence="1">
    <location>
        <begin position="25"/>
        <end position="161"/>
    </location>
</feature>
<protein>
    <submittedName>
        <fullName evidence="2">Uncharacterized protein</fullName>
    </submittedName>
</protein>
<accession>A0A451A2Y8</accession>
<reference evidence="2" key="1">
    <citation type="submission" date="2019-02" db="EMBL/GenBank/DDBJ databases">
        <authorList>
            <person name="Gruber-Vodicka R. H."/>
            <person name="Seah K. B. B."/>
        </authorList>
    </citation>
    <scope>NUCLEOTIDE SEQUENCE</scope>
    <source>
        <strain evidence="3">BECK_BY19</strain>
        <strain evidence="2">BECK_BY8</strain>
    </source>
</reference>
<dbReference type="EMBL" id="CAADFZ010000011">
    <property type="protein sequence ID" value="VFK60400.1"/>
    <property type="molecule type" value="Genomic_DNA"/>
</dbReference>
<sequence>MTVSNLVKSMIGALLLSVTGAVFAEGEGSAIIPRWMKHPAGASHLQITNITDVQVDVVVRLYDQNGNTYDNTVHGAITCDPWMACNVNQPAMTMVIPPHGTGQFYVNNSVGGGAWYGYGKISWSYSGAEDTPKPNQALIANGYYYTTNGRAEFPINNWQPF</sequence>
<evidence type="ECO:0000256" key="1">
    <source>
        <dbReference type="SAM" id="SignalP"/>
    </source>
</evidence>
<dbReference type="AlphaFoldDB" id="A0A451A2Y8"/>
<keyword evidence="1" id="KW-0732">Signal</keyword>
<dbReference type="EMBL" id="CAADGD010000012">
    <property type="protein sequence ID" value="VFK69246.1"/>
    <property type="molecule type" value="Genomic_DNA"/>
</dbReference>
<name>A0A451A2Y8_9GAMM</name>
<gene>
    <name evidence="2" type="ORF">BECKUNK1418G_GA0071005_101133</name>
    <name evidence="3" type="ORF">BECKUNK1418H_GA0071006_101232</name>
</gene>
<feature type="signal peptide" evidence="1">
    <location>
        <begin position="1"/>
        <end position="24"/>
    </location>
</feature>
<evidence type="ECO:0000313" key="3">
    <source>
        <dbReference type="EMBL" id="VFK69246.1"/>
    </source>
</evidence>